<evidence type="ECO:0000313" key="5">
    <source>
        <dbReference type="Proteomes" id="UP000544095"/>
    </source>
</evidence>
<name>A0A8H5PL53_9HYPO</name>
<dbReference type="GO" id="GO:0008270">
    <property type="term" value="F:zinc ion binding"/>
    <property type="evidence" value="ECO:0007669"/>
    <property type="project" value="InterPro"/>
</dbReference>
<dbReference type="CDD" id="cd00067">
    <property type="entry name" value="GAL4"/>
    <property type="match status" value="1"/>
</dbReference>
<organism evidence="4 5">
    <name type="scientific">Fusarium pseudoanthophilum</name>
    <dbReference type="NCBI Taxonomy" id="48495"/>
    <lineage>
        <taxon>Eukaryota</taxon>
        <taxon>Fungi</taxon>
        <taxon>Dikarya</taxon>
        <taxon>Ascomycota</taxon>
        <taxon>Pezizomycotina</taxon>
        <taxon>Sordariomycetes</taxon>
        <taxon>Hypocreomycetidae</taxon>
        <taxon>Hypocreales</taxon>
        <taxon>Nectriaceae</taxon>
        <taxon>Fusarium</taxon>
        <taxon>Fusarium fujikuroi species complex</taxon>
    </lineage>
</organism>
<evidence type="ECO:0000256" key="1">
    <source>
        <dbReference type="ARBA" id="ARBA00023242"/>
    </source>
</evidence>
<evidence type="ECO:0000259" key="3">
    <source>
        <dbReference type="PROSITE" id="PS50048"/>
    </source>
</evidence>
<keyword evidence="5" id="KW-1185">Reference proteome</keyword>
<dbReference type="SUPFAM" id="SSF57701">
    <property type="entry name" value="Zn2/Cys6 DNA-binding domain"/>
    <property type="match status" value="1"/>
</dbReference>
<accession>A0A8H5PL53</accession>
<dbReference type="InterPro" id="IPR036864">
    <property type="entry name" value="Zn2-C6_fun-type_DNA-bd_sf"/>
</dbReference>
<dbReference type="Pfam" id="PF00172">
    <property type="entry name" value="Zn_clus"/>
    <property type="match status" value="1"/>
</dbReference>
<dbReference type="InterPro" id="IPR001138">
    <property type="entry name" value="Zn2Cys6_DnaBD"/>
</dbReference>
<protein>
    <submittedName>
        <fullName evidence="4">N-terminal fungal transcription regulatory domain-containing protein</fullName>
    </submittedName>
</protein>
<reference evidence="4 5" key="1">
    <citation type="submission" date="2020-05" db="EMBL/GenBank/DDBJ databases">
        <title>Identification and distribution of gene clusters putatively required for synthesis of sphingolipid metabolism inhibitors in phylogenetically diverse species of the filamentous fungus Fusarium.</title>
        <authorList>
            <person name="Kim H.-S."/>
            <person name="Busman M."/>
            <person name="Brown D.W."/>
            <person name="Divon H."/>
            <person name="Uhlig S."/>
            <person name="Proctor R.H."/>
        </authorList>
    </citation>
    <scope>NUCLEOTIDE SEQUENCE [LARGE SCALE GENOMIC DNA]</scope>
    <source>
        <strain evidence="4 5">NRRL 25211</strain>
    </source>
</reference>
<sequence>MVHQKSRPLRRLLPSASSASSRQLAPQAPPFLTSSAPLPKSRPSVPVACQDCRKAKVKASCSGDRPFCHRCERLGLTCEYAAAPGGTALKALKNDYDALQAREASQSKLVDLLTSLPESEAQHVLSRMRSGTPAETILNQVMAADALVQLAVAPETRLRYKLLYKTNMPQELLHNNPYLDTLIYEGASLYSQDNISSPSESSRVHDADTSNQRNTHSTAYLMPFHAAHVVDPLLSNAKPSLWTSVCKDDTLMRDLLGVWLHCEYSFTSAFQKDYFLQDMIGLRKDFCSELLVNAVLAYCCICYTPLPDRAEYWNPKTLTYRFMAEAKRLWELEALEPRITTVHAGIIFNVFHNLSGLDEIGQVYRISSVSMANQLNLFDTPIPGSSERTRKGNVFTAWAVYSWDALVSFALQQAPLLIKPPVESLPDPEADSQWYGEIWVKYPQNAHLTPSLFGHLFKAKSEMRNIMQRFCTMSYTRGTRVRVKEAYELYTQLKEWQAALPDCLQPKGIVFPAQLQLHHYLQHLILAIMKPLDNTEIGMVLDQEPNVKDIIAEAVRNVQTIMRLYYIRHGFETMDSFIVVPLISIGFRCLDRIDDQTPHADLELMRSTLMLVVYGLYQQHRNHYLSKALYRVVRARMRPQELDLVKEALELEEEDADQLVLQQAVRSHWPRPRLEAVRVQLHHVGVKLFSCPGFSGRVYWGSSFSRGNVIYAAAIDKRIKATIIQCPAVSGEVRSLAFENRISTLLEDRRQITSGLDPPTIPLIAAGRESPDPATRNAMFPTKDAYDLLSL</sequence>
<dbReference type="InterPro" id="IPR053187">
    <property type="entry name" value="Notoamide_regulator"/>
</dbReference>
<dbReference type="Gene3D" id="4.10.240.10">
    <property type="entry name" value="Zn(2)-C6 fungal-type DNA-binding domain"/>
    <property type="match status" value="1"/>
</dbReference>
<keyword evidence="1" id="KW-0539">Nucleus</keyword>
<evidence type="ECO:0000313" key="4">
    <source>
        <dbReference type="EMBL" id="KAF5599035.1"/>
    </source>
</evidence>
<dbReference type="CDD" id="cd12148">
    <property type="entry name" value="fungal_TF_MHR"/>
    <property type="match status" value="1"/>
</dbReference>
<feature type="compositionally biased region" description="Basic residues" evidence="2">
    <location>
        <begin position="1"/>
        <end position="10"/>
    </location>
</feature>
<gene>
    <name evidence="4" type="ORF">FPANT_3639</name>
</gene>
<dbReference type="EMBL" id="JAAOAR010000164">
    <property type="protein sequence ID" value="KAF5599035.1"/>
    <property type="molecule type" value="Genomic_DNA"/>
</dbReference>
<evidence type="ECO:0000256" key="2">
    <source>
        <dbReference type="SAM" id="MobiDB-lite"/>
    </source>
</evidence>
<feature type="compositionally biased region" description="Low complexity" evidence="2">
    <location>
        <begin position="11"/>
        <end position="26"/>
    </location>
</feature>
<feature type="region of interest" description="Disordered" evidence="2">
    <location>
        <begin position="1"/>
        <end position="43"/>
    </location>
</feature>
<dbReference type="SMART" id="SM00066">
    <property type="entry name" value="GAL4"/>
    <property type="match status" value="1"/>
</dbReference>
<dbReference type="GO" id="GO:0000981">
    <property type="term" value="F:DNA-binding transcription factor activity, RNA polymerase II-specific"/>
    <property type="evidence" value="ECO:0007669"/>
    <property type="project" value="InterPro"/>
</dbReference>
<dbReference type="PANTHER" id="PTHR47256:SF1">
    <property type="entry name" value="ZN(II)2CYS6 TRANSCRIPTION FACTOR (EUROFUNG)"/>
    <property type="match status" value="1"/>
</dbReference>
<dbReference type="Proteomes" id="UP000544095">
    <property type="component" value="Unassembled WGS sequence"/>
</dbReference>
<feature type="domain" description="Zn(2)-C6 fungal-type" evidence="3">
    <location>
        <begin position="48"/>
        <end position="80"/>
    </location>
</feature>
<proteinExistence type="predicted"/>
<dbReference type="AlphaFoldDB" id="A0A8H5PL53"/>
<comment type="caution">
    <text evidence="4">The sequence shown here is derived from an EMBL/GenBank/DDBJ whole genome shotgun (WGS) entry which is preliminary data.</text>
</comment>
<dbReference type="PROSITE" id="PS50048">
    <property type="entry name" value="ZN2_CY6_FUNGAL_2"/>
    <property type="match status" value="1"/>
</dbReference>
<dbReference type="PANTHER" id="PTHR47256">
    <property type="entry name" value="ZN(II)2CYS6 TRANSCRIPTION FACTOR (EUROFUNG)-RELATED"/>
    <property type="match status" value="1"/>
</dbReference>